<name>A0A173MRC8_9BACT</name>
<evidence type="ECO:0000256" key="1">
    <source>
        <dbReference type="SAM" id="SignalP"/>
    </source>
</evidence>
<evidence type="ECO:0000313" key="2">
    <source>
        <dbReference type="EMBL" id="SIT18184.1"/>
    </source>
</evidence>
<organism evidence="2 3">
    <name type="scientific">Filimonas lacunae</name>
    <dbReference type="NCBI Taxonomy" id="477680"/>
    <lineage>
        <taxon>Bacteria</taxon>
        <taxon>Pseudomonadati</taxon>
        <taxon>Bacteroidota</taxon>
        <taxon>Chitinophagia</taxon>
        <taxon>Chitinophagales</taxon>
        <taxon>Chitinophagaceae</taxon>
        <taxon>Filimonas</taxon>
    </lineage>
</organism>
<dbReference type="InterPro" id="IPR014867">
    <property type="entry name" value="Spore_coat_CotH_CotH2/3/7"/>
</dbReference>
<keyword evidence="3" id="KW-1185">Reference proteome</keyword>
<dbReference type="OrthoDB" id="9803752at2"/>
<gene>
    <name evidence="2" type="ORF">SAMN05421788_104416</name>
</gene>
<evidence type="ECO:0000313" key="3">
    <source>
        <dbReference type="Proteomes" id="UP000186917"/>
    </source>
</evidence>
<keyword evidence="1" id="KW-0732">Signal</keyword>
<dbReference type="STRING" id="477680.SAMN05421788_104416"/>
<proteinExistence type="predicted"/>
<dbReference type="RefSeq" id="WP_076379728.1">
    <property type="nucleotide sequence ID" value="NZ_AP017422.1"/>
</dbReference>
<protein>
    <submittedName>
        <fullName evidence="2">CotH protein</fullName>
    </submittedName>
</protein>
<reference evidence="3" key="1">
    <citation type="submission" date="2017-01" db="EMBL/GenBank/DDBJ databases">
        <authorList>
            <person name="Varghese N."/>
            <person name="Submissions S."/>
        </authorList>
    </citation>
    <scope>NUCLEOTIDE SEQUENCE [LARGE SCALE GENOMIC DNA]</scope>
    <source>
        <strain evidence="3">DSM 21054</strain>
    </source>
</reference>
<dbReference type="Pfam" id="PF08757">
    <property type="entry name" value="CotH"/>
    <property type="match status" value="1"/>
</dbReference>
<dbReference type="Gene3D" id="2.60.40.2340">
    <property type="match status" value="1"/>
</dbReference>
<accession>A0A173MRC8</accession>
<dbReference type="KEGG" id="fln:FLA_6274"/>
<dbReference type="AlphaFoldDB" id="A0A173MRC8"/>
<dbReference type="Proteomes" id="UP000186917">
    <property type="component" value="Unassembled WGS sequence"/>
</dbReference>
<feature type="chain" id="PRO_5030023318" evidence="1">
    <location>
        <begin position="24"/>
        <end position="523"/>
    </location>
</feature>
<sequence length="523" mass="58758">MFSRLKKLAVFALAVVLLNTACKKDHVEAVVVPESSDKALVSLKFKAVNNPGRLTEDIICIVGDSTVTGVFPALNGKMDSLIATFEINGKEVLAGSVVQHSDTTLNDFTAPVTYTVKADNGDEKKYTVSLSQFTGLPIVYLTTVDAAAITSKEDYVNGHISINGNGLLFNSYEGDMQIRGRGNTTWDMPKKPYKIKLNSKAEILGMPADKEWALLANYSDKSLMRNYLAFETSKILELEYTPRYQFVEVFLNGTYVGNYQLGEHIKVATNRVNIKELDEDDISASKISGGYRLEVDARLDEPNWFYSAQGVPFTIKDPDEGVIAQNTYIQNYIQATEDAIYGSSFTDPTKGYAAYINPTTFINWFWVNELFKNNDALFHQSVLMYKDRDSLLKMGPVWDFDIAAGNIDYNGNDNPEGWWVKNAKWMSRLFEDKVFAQQAITRWQSVRTRLNKLQDKIDATAAYLKYSQGANFKTWDILNIYVMPNAVVTGSYDGEVAYLKSWLTSRINWIDAHLQELASSGTN</sequence>
<dbReference type="EMBL" id="FTOR01000004">
    <property type="protein sequence ID" value="SIT18184.1"/>
    <property type="molecule type" value="Genomic_DNA"/>
</dbReference>
<feature type="signal peptide" evidence="1">
    <location>
        <begin position="1"/>
        <end position="23"/>
    </location>
</feature>